<protein>
    <submittedName>
        <fullName evidence="1">Uncharacterized protein</fullName>
    </submittedName>
</protein>
<dbReference type="EnsemblMetazoa" id="GPAI041127-RA">
    <property type="protein sequence ID" value="GPAI041127-PA"/>
    <property type="gene ID" value="GPAI041127"/>
</dbReference>
<reference evidence="2" key="1">
    <citation type="submission" date="2014-03" db="EMBL/GenBank/DDBJ databases">
        <authorList>
            <person name="Aksoy S."/>
            <person name="Warren W."/>
            <person name="Wilson R.K."/>
        </authorList>
    </citation>
    <scope>NUCLEOTIDE SEQUENCE [LARGE SCALE GENOMIC DNA]</scope>
    <source>
        <strain evidence="2">IAEA</strain>
    </source>
</reference>
<evidence type="ECO:0000313" key="1">
    <source>
        <dbReference type="EnsemblMetazoa" id="GPAI041127-PA"/>
    </source>
</evidence>
<evidence type="ECO:0000313" key="2">
    <source>
        <dbReference type="Proteomes" id="UP000092445"/>
    </source>
</evidence>
<reference evidence="1" key="2">
    <citation type="submission" date="2020-05" db="UniProtKB">
        <authorList>
            <consortium name="EnsemblMetazoa"/>
        </authorList>
    </citation>
    <scope>IDENTIFICATION</scope>
    <source>
        <strain evidence="1">IAEA</strain>
    </source>
</reference>
<name>A0A1B0ACI0_GLOPL</name>
<keyword evidence="2" id="KW-1185">Reference proteome</keyword>
<dbReference type="AlphaFoldDB" id="A0A1B0ACI0"/>
<dbReference type="Proteomes" id="UP000092445">
    <property type="component" value="Unassembled WGS sequence"/>
</dbReference>
<proteinExistence type="predicted"/>
<accession>A0A1B0ACI0</accession>
<organism evidence="1 2">
    <name type="scientific">Glossina pallidipes</name>
    <name type="common">Tsetse fly</name>
    <dbReference type="NCBI Taxonomy" id="7398"/>
    <lineage>
        <taxon>Eukaryota</taxon>
        <taxon>Metazoa</taxon>
        <taxon>Ecdysozoa</taxon>
        <taxon>Arthropoda</taxon>
        <taxon>Hexapoda</taxon>
        <taxon>Insecta</taxon>
        <taxon>Pterygota</taxon>
        <taxon>Neoptera</taxon>
        <taxon>Endopterygota</taxon>
        <taxon>Diptera</taxon>
        <taxon>Brachycera</taxon>
        <taxon>Muscomorpha</taxon>
        <taxon>Hippoboscoidea</taxon>
        <taxon>Glossinidae</taxon>
        <taxon>Glossina</taxon>
    </lineage>
</organism>
<sequence>MILKSQKAHYQHYTRIQYTSRHQTNTMFFVYFAQIETIAQQPVEDFHQIAFSTFLNKGADTQRDVNQNFMVQAGIAMDFDFETDRQFSIADDDELDSVLSTIKTSGKNFDEIEFYELKSGRQTIPAENG</sequence>
<dbReference type="VEuPathDB" id="VectorBase:GPAI041127"/>